<evidence type="ECO:0000256" key="4">
    <source>
        <dbReference type="ARBA" id="ARBA00022729"/>
    </source>
</evidence>
<dbReference type="Gene3D" id="3.40.50.1820">
    <property type="entry name" value="alpha/beta hydrolase"/>
    <property type="match status" value="1"/>
</dbReference>
<evidence type="ECO:0000313" key="10">
    <source>
        <dbReference type="EMBL" id="KAF7198555.1"/>
    </source>
</evidence>
<dbReference type="OrthoDB" id="408631at2759"/>
<dbReference type="EMBL" id="JABCIY010000001">
    <property type="protein sequence ID" value="KAF7198555.1"/>
    <property type="molecule type" value="Genomic_DNA"/>
</dbReference>
<sequence length="579" mass="61628">MLSLLSSLALITSALAVPLEQRQSTSSPQVTISNGTVVGFLSDGVESFSSIPFAQAPVGNLRLRPPQPLAESFGTIQAVDPAPACPQFAFQVDELNLENLAADIVSDIIGELIQSPIGQTAINQDEDCLFITVQRPAGTTSDSALPVAFWIYGGGFEAGWSAMYDGTNLVKQSIALDGPVVYVAVGYRVNGFGFLAGQELAAEGSTNLGLRDQRLGLRWVAENIAAFGGDPDKVTIWGESAGAISAMDHTIINGGDHTYNGKALFRAAIMNSGSVIPAEDVSTPKAQAIYDQVVASSSCAGSSDALTCLRGLSYADFLRAVSSVPGIFSYRSLDLSYLPRPDPGDSFFSQSPEVSVANGAYAKVPVIVGDQEDEGTLFALVQSNITTNDELVEYLATYFPTNPNAVADVTGLAAEYEDQILLGQPAGSPFRTGALNSIYPQFKRLAAILGDITFTLTRRSYLNAITNAGVPAWSYLSTFLYGTPVLGTFHVTDAFLGYFLNANASLQARTFQTYFISFVNSLDPNDISTASPLIDWPQWTNASAQLLNVEALENSLLADDFRSGAYNYLETVGVSAFRV</sequence>
<reference evidence="10" key="1">
    <citation type="submission" date="2020-04" db="EMBL/GenBank/DDBJ databases">
        <title>Draft genome resource of the tomato pathogen Pseudocercospora fuligena.</title>
        <authorList>
            <person name="Zaccaron A."/>
        </authorList>
    </citation>
    <scope>NUCLEOTIDE SEQUENCE</scope>
    <source>
        <strain evidence="10">PF001</strain>
    </source>
</reference>
<comment type="subcellular location">
    <subcellularLocation>
        <location evidence="1">Secreted</location>
    </subcellularLocation>
</comment>
<keyword evidence="3" id="KW-0964">Secreted</keyword>
<keyword evidence="6" id="KW-0443">Lipid metabolism</keyword>
<dbReference type="AlphaFoldDB" id="A0A8H6RVC4"/>
<dbReference type="PANTHER" id="PTHR11559">
    <property type="entry name" value="CARBOXYLESTERASE"/>
    <property type="match status" value="1"/>
</dbReference>
<feature type="signal peptide" evidence="8">
    <location>
        <begin position="1"/>
        <end position="16"/>
    </location>
</feature>
<dbReference type="InterPro" id="IPR029058">
    <property type="entry name" value="AB_hydrolase_fold"/>
</dbReference>
<dbReference type="Pfam" id="PF00135">
    <property type="entry name" value="COesterase"/>
    <property type="match status" value="1"/>
</dbReference>
<organism evidence="10 11">
    <name type="scientific">Pseudocercospora fuligena</name>
    <dbReference type="NCBI Taxonomy" id="685502"/>
    <lineage>
        <taxon>Eukaryota</taxon>
        <taxon>Fungi</taxon>
        <taxon>Dikarya</taxon>
        <taxon>Ascomycota</taxon>
        <taxon>Pezizomycotina</taxon>
        <taxon>Dothideomycetes</taxon>
        <taxon>Dothideomycetidae</taxon>
        <taxon>Mycosphaerellales</taxon>
        <taxon>Mycosphaerellaceae</taxon>
        <taxon>Pseudocercospora</taxon>
    </lineage>
</organism>
<evidence type="ECO:0000256" key="5">
    <source>
        <dbReference type="ARBA" id="ARBA00022801"/>
    </source>
</evidence>
<protein>
    <recommendedName>
        <fullName evidence="8">Carboxylic ester hydrolase</fullName>
        <ecNumber evidence="8">3.1.1.-</ecNumber>
    </recommendedName>
</protein>
<dbReference type="InterPro" id="IPR050309">
    <property type="entry name" value="Type-B_Carboxylest/Lipase"/>
</dbReference>
<dbReference type="InterPro" id="IPR002018">
    <property type="entry name" value="CarbesteraseB"/>
</dbReference>
<evidence type="ECO:0000256" key="3">
    <source>
        <dbReference type="ARBA" id="ARBA00022525"/>
    </source>
</evidence>
<dbReference type="GO" id="GO:0005576">
    <property type="term" value="C:extracellular region"/>
    <property type="evidence" value="ECO:0007669"/>
    <property type="project" value="UniProtKB-SubCell"/>
</dbReference>
<evidence type="ECO:0000256" key="8">
    <source>
        <dbReference type="RuleBase" id="RU361235"/>
    </source>
</evidence>
<accession>A0A8H6RVC4</accession>
<dbReference type="PROSITE" id="PS00122">
    <property type="entry name" value="CARBOXYLESTERASE_B_1"/>
    <property type="match status" value="1"/>
</dbReference>
<keyword evidence="11" id="KW-1185">Reference proteome</keyword>
<comment type="similarity">
    <text evidence="2 8">Belongs to the type-B carboxylesterase/lipase family.</text>
</comment>
<dbReference type="InterPro" id="IPR019826">
    <property type="entry name" value="Carboxylesterase_B_AS"/>
</dbReference>
<dbReference type="GO" id="GO:0006629">
    <property type="term" value="P:lipid metabolic process"/>
    <property type="evidence" value="ECO:0007669"/>
    <property type="project" value="UniProtKB-KW"/>
</dbReference>
<keyword evidence="4 8" id="KW-0732">Signal</keyword>
<keyword evidence="7" id="KW-0325">Glycoprotein</keyword>
<dbReference type="Proteomes" id="UP000660729">
    <property type="component" value="Unassembled WGS sequence"/>
</dbReference>
<keyword evidence="5 8" id="KW-0378">Hydrolase</keyword>
<gene>
    <name evidence="10" type="ORF">HII31_00294</name>
</gene>
<feature type="chain" id="PRO_5034671886" description="Carboxylic ester hydrolase" evidence="8">
    <location>
        <begin position="17"/>
        <end position="579"/>
    </location>
</feature>
<dbReference type="GO" id="GO:0016787">
    <property type="term" value="F:hydrolase activity"/>
    <property type="evidence" value="ECO:0007669"/>
    <property type="project" value="UniProtKB-KW"/>
</dbReference>
<evidence type="ECO:0000256" key="1">
    <source>
        <dbReference type="ARBA" id="ARBA00004613"/>
    </source>
</evidence>
<name>A0A8H6RVC4_9PEZI</name>
<dbReference type="EC" id="3.1.1.-" evidence="8"/>
<evidence type="ECO:0000256" key="6">
    <source>
        <dbReference type="ARBA" id="ARBA00023098"/>
    </source>
</evidence>
<dbReference type="FunFam" id="3.40.50.1820:FF:000213">
    <property type="entry name" value="Carboxylic ester hydrolase"/>
    <property type="match status" value="1"/>
</dbReference>
<evidence type="ECO:0000313" key="11">
    <source>
        <dbReference type="Proteomes" id="UP000660729"/>
    </source>
</evidence>
<dbReference type="SUPFAM" id="SSF53474">
    <property type="entry name" value="alpha/beta-Hydrolases"/>
    <property type="match status" value="1"/>
</dbReference>
<evidence type="ECO:0000259" key="9">
    <source>
        <dbReference type="Pfam" id="PF00135"/>
    </source>
</evidence>
<feature type="domain" description="Carboxylesterase type B" evidence="9">
    <location>
        <begin position="27"/>
        <end position="551"/>
    </location>
</feature>
<comment type="caution">
    <text evidence="10">The sequence shown here is derived from an EMBL/GenBank/DDBJ whole genome shotgun (WGS) entry which is preliminary data.</text>
</comment>
<evidence type="ECO:0000256" key="7">
    <source>
        <dbReference type="ARBA" id="ARBA00023180"/>
    </source>
</evidence>
<proteinExistence type="inferred from homology"/>
<evidence type="ECO:0000256" key="2">
    <source>
        <dbReference type="ARBA" id="ARBA00005964"/>
    </source>
</evidence>